<evidence type="ECO:0000313" key="2">
    <source>
        <dbReference type="Proteomes" id="UP001055811"/>
    </source>
</evidence>
<name>A0ACB9ANZ0_CICIN</name>
<comment type="caution">
    <text evidence="1">The sequence shown here is derived from an EMBL/GenBank/DDBJ whole genome shotgun (WGS) entry which is preliminary data.</text>
</comment>
<reference evidence="1 2" key="2">
    <citation type="journal article" date="2022" name="Mol. Ecol. Resour.">
        <title>The genomes of chicory, endive, great burdock and yacon provide insights into Asteraceae paleo-polyploidization history and plant inulin production.</title>
        <authorList>
            <person name="Fan W."/>
            <person name="Wang S."/>
            <person name="Wang H."/>
            <person name="Wang A."/>
            <person name="Jiang F."/>
            <person name="Liu H."/>
            <person name="Zhao H."/>
            <person name="Xu D."/>
            <person name="Zhang Y."/>
        </authorList>
    </citation>
    <scope>NUCLEOTIDE SEQUENCE [LARGE SCALE GENOMIC DNA]</scope>
    <source>
        <strain evidence="2">cv. Punajuju</strain>
        <tissue evidence="1">Leaves</tissue>
    </source>
</reference>
<keyword evidence="2" id="KW-1185">Reference proteome</keyword>
<dbReference type="EMBL" id="CM042015">
    <property type="protein sequence ID" value="KAI3711093.1"/>
    <property type="molecule type" value="Genomic_DNA"/>
</dbReference>
<evidence type="ECO:0000313" key="1">
    <source>
        <dbReference type="EMBL" id="KAI3711093.1"/>
    </source>
</evidence>
<sequence>MPPSSSTKKLHYFNIPDELKWPTKERNQRLTRGALMRPSVSDQPSFMHHNDSKSSEVDNNHGSKASTSKVLTEGEDSVSKNMICESPQTNKPKLLITLTREEIEEDFLAITGKKLPRNMMKSDKIVQKDLDALFPALWLEGEETGNLPKKY</sequence>
<reference evidence="2" key="1">
    <citation type="journal article" date="2022" name="Mol. Ecol. Resour.">
        <title>The genomes of chicory, endive, great burdock and yacon provide insights into Asteraceae palaeo-polyploidization history and plant inulin production.</title>
        <authorList>
            <person name="Fan W."/>
            <person name="Wang S."/>
            <person name="Wang H."/>
            <person name="Wang A."/>
            <person name="Jiang F."/>
            <person name="Liu H."/>
            <person name="Zhao H."/>
            <person name="Xu D."/>
            <person name="Zhang Y."/>
        </authorList>
    </citation>
    <scope>NUCLEOTIDE SEQUENCE [LARGE SCALE GENOMIC DNA]</scope>
    <source>
        <strain evidence="2">cv. Punajuju</strain>
    </source>
</reference>
<dbReference type="Proteomes" id="UP001055811">
    <property type="component" value="Linkage Group LG07"/>
</dbReference>
<proteinExistence type="predicted"/>
<protein>
    <submittedName>
        <fullName evidence="1">Uncharacterized protein</fullName>
    </submittedName>
</protein>
<gene>
    <name evidence="1" type="ORF">L2E82_40930</name>
</gene>
<accession>A0ACB9ANZ0</accession>
<organism evidence="1 2">
    <name type="scientific">Cichorium intybus</name>
    <name type="common">Chicory</name>
    <dbReference type="NCBI Taxonomy" id="13427"/>
    <lineage>
        <taxon>Eukaryota</taxon>
        <taxon>Viridiplantae</taxon>
        <taxon>Streptophyta</taxon>
        <taxon>Embryophyta</taxon>
        <taxon>Tracheophyta</taxon>
        <taxon>Spermatophyta</taxon>
        <taxon>Magnoliopsida</taxon>
        <taxon>eudicotyledons</taxon>
        <taxon>Gunneridae</taxon>
        <taxon>Pentapetalae</taxon>
        <taxon>asterids</taxon>
        <taxon>campanulids</taxon>
        <taxon>Asterales</taxon>
        <taxon>Asteraceae</taxon>
        <taxon>Cichorioideae</taxon>
        <taxon>Cichorieae</taxon>
        <taxon>Cichoriinae</taxon>
        <taxon>Cichorium</taxon>
    </lineage>
</organism>